<keyword evidence="3" id="KW-1185">Reference proteome</keyword>
<dbReference type="InterPro" id="IPR036890">
    <property type="entry name" value="HATPase_C_sf"/>
</dbReference>
<sequence length="792" mass="91205">MQSQIIKDNMLKNSAAGTIFNELEKLKKSSKEDQNRLRRRWVWELIQNACDCCRDGEQVDITITFNGKSILTFSHNGKGFNEENLWSMVTQISSKQSDDSTTGQFGTGFITTTLLAPQISIASFMEDNGNPFVLNLDRSGQTREEIRQSVESNIQLIENVISKTDTSCEERNITTFTYDLTSSPEQGNSIDSINKGIESLGAHLYYLMNFNGKIKSITYNGKILEVCKRVPYPNIPNSNIVTIREVHTGDQTFIFNSNFEGGSIAFPLLVNDGFWNFDEIPETVTRLYCDFPLIGSEDYPFPVVLNSDKFNVAIDRNGIFEADPSNIAIIQKAINQFNVVLEHFSNQPQMNNYYLCKFDRKQMSEYRINLKKQLDTIIMSKNMVETNQGTLLPINDSKGNVQIFVPRTQREEFKKEVWTLFSEIPNLTIPTFLSADGWRDVINNDIDLDDVIKKQLIDKSLDDFKEWFGGTKTIEWLNEYYQLLCDMYNKDFDKVVVPNTEGTFCQPRELILGDNILPDLRKILAMVDYSIETRFVYPGITVPEKIETFIPKFSNKDIAEIISSYTHSLLSKEKADNRTTETESLFASLLSLFAKLPTECEKLFPNLYEERAKLRSKKFVDDLNQLGDIISERNVSVDSINAIFSNENLMRELQKSSEELSDEVKQQLHHIYKHSFYSKQKIDELINRSTRNVFQQLHDNPNYDIPETLQEWETKKLSPTVFKAKKNENEIFIVIRPSDDDKIIFHEDKELSVLDSNFYELWTDNGSVVKQITLGDILKTTNISVIPLKNIY</sequence>
<evidence type="ECO:0000313" key="3">
    <source>
        <dbReference type="Proteomes" id="UP000198565"/>
    </source>
</evidence>
<reference evidence="3" key="1">
    <citation type="submission" date="2016-10" db="EMBL/GenBank/DDBJ databases">
        <authorList>
            <person name="Varghese N."/>
            <person name="Submissions S."/>
        </authorList>
    </citation>
    <scope>NUCLEOTIDE SEQUENCE [LARGE SCALE GENOMIC DNA]</scope>
    <source>
        <strain evidence="3">CGMCC 1.4250</strain>
    </source>
</reference>
<dbReference type="NCBIfam" id="NF047352">
    <property type="entry name" value="P_loop_sacsin"/>
    <property type="match status" value="1"/>
</dbReference>
<dbReference type="InterPro" id="IPR003594">
    <property type="entry name" value="HATPase_dom"/>
</dbReference>
<dbReference type="STRING" id="334253.SAMN04487943_102455"/>
<feature type="domain" description="Histidine kinase/HSP90-like ATPase" evidence="1">
    <location>
        <begin position="33"/>
        <end position="109"/>
    </location>
</feature>
<dbReference type="RefSeq" id="WP_091482305.1">
    <property type="nucleotide sequence ID" value="NZ_FOTR01000002.1"/>
</dbReference>
<dbReference type="OrthoDB" id="7069425at2"/>
<dbReference type="Pfam" id="PF02518">
    <property type="entry name" value="HATPase_c"/>
    <property type="match status" value="1"/>
</dbReference>
<dbReference type="GO" id="GO:0016301">
    <property type="term" value="F:kinase activity"/>
    <property type="evidence" value="ECO:0007669"/>
    <property type="project" value="UniProtKB-KW"/>
</dbReference>
<keyword evidence="2" id="KW-0418">Kinase</keyword>
<dbReference type="SUPFAM" id="SSF55874">
    <property type="entry name" value="ATPase domain of HSP90 chaperone/DNA topoisomerase II/histidine kinase"/>
    <property type="match status" value="1"/>
</dbReference>
<accession>A0A1I4J400</accession>
<organism evidence="2 3">
    <name type="scientific">Gracilibacillus orientalis</name>
    <dbReference type="NCBI Taxonomy" id="334253"/>
    <lineage>
        <taxon>Bacteria</taxon>
        <taxon>Bacillati</taxon>
        <taxon>Bacillota</taxon>
        <taxon>Bacilli</taxon>
        <taxon>Bacillales</taxon>
        <taxon>Bacillaceae</taxon>
        <taxon>Gracilibacillus</taxon>
    </lineage>
</organism>
<evidence type="ECO:0000313" key="2">
    <source>
        <dbReference type="EMBL" id="SFL61325.1"/>
    </source>
</evidence>
<dbReference type="EMBL" id="FOTR01000002">
    <property type="protein sequence ID" value="SFL61325.1"/>
    <property type="molecule type" value="Genomic_DNA"/>
</dbReference>
<protein>
    <submittedName>
        <fullName evidence="2">Histidine kinase-, DNA gyrase B-, and HSP90-like ATPase</fullName>
    </submittedName>
</protein>
<gene>
    <name evidence="2" type="ORF">SAMN04487943_102455</name>
</gene>
<name>A0A1I4J400_9BACI</name>
<evidence type="ECO:0000259" key="1">
    <source>
        <dbReference type="Pfam" id="PF02518"/>
    </source>
</evidence>
<dbReference type="Gene3D" id="3.30.565.10">
    <property type="entry name" value="Histidine kinase-like ATPase, C-terminal domain"/>
    <property type="match status" value="1"/>
</dbReference>
<dbReference type="Proteomes" id="UP000198565">
    <property type="component" value="Unassembled WGS sequence"/>
</dbReference>
<proteinExistence type="predicted"/>
<dbReference type="AlphaFoldDB" id="A0A1I4J400"/>
<keyword evidence="2" id="KW-0808">Transferase</keyword>